<organism evidence="2 3">
    <name type="scientific">Gymnopilus dilepis</name>
    <dbReference type="NCBI Taxonomy" id="231916"/>
    <lineage>
        <taxon>Eukaryota</taxon>
        <taxon>Fungi</taxon>
        <taxon>Dikarya</taxon>
        <taxon>Basidiomycota</taxon>
        <taxon>Agaricomycotina</taxon>
        <taxon>Agaricomycetes</taxon>
        <taxon>Agaricomycetidae</taxon>
        <taxon>Agaricales</taxon>
        <taxon>Agaricineae</taxon>
        <taxon>Hymenogastraceae</taxon>
        <taxon>Gymnopilus</taxon>
    </lineage>
</organism>
<dbReference type="OrthoDB" id="3261714at2759"/>
<dbReference type="AlphaFoldDB" id="A0A409VTX9"/>
<evidence type="ECO:0000256" key="1">
    <source>
        <dbReference type="SAM" id="MobiDB-lite"/>
    </source>
</evidence>
<gene>
    <name evidence="2" type="ORF">CVT26_014025</name>
</gene>
<evidence type="ECO:0000313" key="3">
    <source>
        <dbReference type="Proteomes" id="UP000284706"/>
    </source>
</evidence>
<reference evidence="2 3" key="1">
    <citation type="journal article" date="2018" name="Evol. Lett.">
        <title>Horizontal gene cluster transfer increased hallucinogenic mushroom diversity.</title>
        <authorList>
            <person name="Reynolds H.T."/>
            <person name="Vijayakumar V."/>
            <person name="Gluck-Thaler E."/>
            <person name="Korotkin H.B."/>
            <person name="Matheny P.B."/>
            <person name="Slot J.C."/>
        </authorList>
    </citation>
    <scope>NUCLEOTIDE SEQUENCE [LARGE SCALE GENOMIC DNA]</scope>
    <source>
        <strain evidence="2 3">SRW20</strain>
    </source>
</reference>
<feature type="region of interest" description="Disordered" evidence="1">
    <location>
        <begin position="62"/>
        <end position="128"/>
    </location>
</feature>
<feature type="region of interest" description="Disordered" evidence="1">
    <location>
        <begin position="277"/>
        <end position="373"/>
    </location>
</feature>
<sequence>MSARQPFFPTSNRPGPKKNAGSRPLTFAPDSTNPLHAGAGADGHLQGRLSLNAVAQNAEKMLAPSGLGGIRKRKSNPDSGDASSKENELVRPGTADPHSSSKVLQALSRLDKQQSIAQPTPRLPAQPASNLLSIKARPSLNNGAFKIPGAVASTDPSSVIPSAGHSDGPYSDKNAHISTSASNSATFVDLPGTNNENDPRLSPNSGLADASTIDPFLQTSNASIKFNAPLNQVGPRRVFVEVGSAHHVDPHGAPSNHEVTENGTVRWNALARKRTIEQLEEGDDERRYENAPKRQKVSTSTEENQSGNLIDMPPIQDRPSSGFSHSMDRRSVHAQVRESPVSHRGRPQSRQTSSRAEYPGYHMQSPQQPQRRDVSALDSLLGLDTDLFVRENLDLYDQLFHKWSNCTLTEWSAGANEIASQYCKILDYVKDYVTDKVKLYGNLHSDLDKHDVILNQRNNDLTSAKKRLIQESGSFLGK</sequence>
<evidence type="ECO:0000313" key="2">
    <source>
        <dbReference type="EMBL" id="PPQ69750.1"/>
    </source>
</evidence>
<dbReference type="InParanoid" id="A0A409VTX9"/>
<accession>A0A409VTX9</accession>
<feature type="compositionally biased region" description="Polar residues" evidence="1">
    <location>
        <begin position="176"/>
        <end position="196"/>
    </location>
</feature>
<dbReference type="EMBL" id="NHYE01005563">
    <property type="protein sequence ID" value="PPQ69750.1"/>
    <property type="molecule type" value="Genomic_DNA"/>
</dbReference>
<feature type="region of interest" description="Disordered" evidence="1">
    <location>
        <begin position="154"/>
        <end position="209"/>
    </location>
</feature>
<feature type="compositionally biased region" description="Polar residues" evidence="1">
    <location>
        <begin position="297"/>
        <end position="308"/>
    </location>
</feature>
<feature type="region of interest" description="Disordered" evidence="1">
    <location>
        <begin position="1"/>
        <end position="43"/>
    </location>
</feature>
<comment type="caution">
    <text evidence="2">The sequence shown here is derived from an EMBL/GenBank/DDBJ whole genome shotgun (WGS) entry which is preliminary data.</text>
</comment>
<proteinExistence type="predicted"/>
<dbReference type="Proteomes" id="UP000284706">
    <property type="component" value="Unassembled WGS sequence"/>
</dbReference>
<keyword evidence="3" id="KW-1185">Reference proteome</keyword>
<name>A0A409VTX9_9AGAR</name>
<protein>
    <recommendedName>
        <fullName evidence="4">Extracellular mutant protein 11 C-terminal domain-containing protein</fullName>
    </recommendedName>
</protein>
<evidence type="ECO:0008006" key="4">
    <source>
        <dbReference type="Google" id="ProtNLM"/>
    </source>
</evidence>